<accession>A0ABS1S9V8</accession>
<keyword evidence="2" id="KW-1185">Reference proteome</keyword>
<dbReference type="RefSeq" id="WP_377705994.1">
    <property type="nucleotide sequence ID" value="NZ_JBHSUR010000002.1"/>
</dbReference>
<reference evidence="1 2" key="1">
    <citation type="submission" date="2021-01" db="EMBL/GenBank/DDBJ databases">
        <title>011410 draft genome.</title>
        <authorList>
            <person name="Lang L."/>
        </authorList>
    </citation>
    <scope>NUCLEOTIDE SEQUENCE [LARGE SCALE GENOMIC DNA]</scope>
    <source>
        <strain evidence="1 2">KCTC 42845</strain>
    </source>
</reference>
<dbReference type="Proteomes" id="UP000644749">
    <property type="component" value="Unassembled WGS sequence"/>
</dbReference>
<dbReference type="EMBL" id="JAESHT010000029">
    <property type="protein sequence ID" value="MBL3675522.1"/>
    <property type="molecule type" value="Genomic_DNA"/>
</dbReference>
<comment type="caution">
    <text evidence="1">The sequence shown here is derived from an EMBL/GenBank/DDBJ whole genome shotgun (WGS) entry which is preliminary data.</text>
</comment>
<evidence type="ECO:0000313" key="1">
    <source>
        <dbReference type="EMBL" id="MBL3675522.1"/>
    </source>
</evidence>
<evidence type="ECO:0000313" key="2">
    <source>
        <dbReference type="Proteomes" id="UP000644749"/>
    </source>
</evidence>
<gene>
    <name evidence="1" type="ORF">JL111_18795</name>
</gene>
<name>A0ABS1S9V8_9RHOB</name>
<protein>
    <recommendedName>
        <fullName evidence="3">VPLPA-CTERM sorting domain-containing protein</fullName>
    </recommendedName>
</protein>
<evidence type="ECO:0008006" key="3">
    <source>
        <dbReference type="Google" id="ProtNLM"/>
    </source>
</evidence>
<organism evidence="1 2">
    <name type="scientific">Paracoccus aerius</name>
    <dbReference type="NCBI Taxonomy" id="1915382"/>
    <lineage>
        <taxon>Bacteria</taxon>
        <taxon>Pseudomonadati</taxon>
        <taxon>Pseudomonadota</taxon>
        <taxon>Alphaproteobacteria</taxon>
        <taxon>Rhodobacterales</taxon>
        <taxon>Paracoccaceae</taxon>
        <taxon>Paracoccus</taxon>
    </lineage>
</organism>
<proteinExistence type="predicted"/>
<sequence>MAISVSQVEAAVVKYDIDLRYVGTTFRDVLIYVNNPAGDVFVIDQMGLEGNPFGITGMHSGLTYGQTVKFTAEVHYADDPNDMIGQFDNGTRAYGCYLANASCNHITYGQQRENNFGLYYDDSIAFDGSLEVGGTISHSFWRPWKDEQYAWGRFWTEWETAEFEVISVNEPQPAPVPLPATAALLPLGLAALAAIRKRRKAA</sequence>